<dbReference type="GO" id="GO:0006935">
    <property type="term" value="P:chemotaxis"/>
    <property type="evidence" value="ECO:0007669"/>
    <property type="project" value="InterPro"/>
</dbReference>
<dbReference type="InterPro" id="IPR036061">
    <property type="entry name" value="CheW-like_dom_sf"/>
</dbReference>
<dbReference type="EMBL" id="FODS01000006">
    <property type="protein sequence ID" value="SEO54302.1"/>
    <property type="molecule type" value="Genomic_DNA"/>
</dbReference>
<dbReference type="STRING" id="569882.SAMN04490248_106189"/>
<name>A0A1H8QJD3_9RHOB</name>
<gene>
    <name evidence="2" type="ORF">SAMN04490248_106189</name>
</gene>
<keyword evidence="3" id="KW-1185">Reference proteome</keyword>
<feature type="domain" description="CheW-like" evidence="1">
    <location>
        <begin position="11"/>
        <end position="151"/>
    </location>
</feature>
<dbReference type="Pfam" id="PF01584">
    <property type="entry name" value="CheW"/>
    <property type="match status" value="1"/>
</dbReference>
<dbReference type="CDD" id="cd00732">
    <property type="entry name" value="CheW"/>
    <property type="match status" value="1"/>
</dbReference>
<dbReference type="Gene3D" id="2.40.50.180">
    <property type="entry name" value="CheA-289, Domain 4"/>
    <property type="match status" value="1"/>
</dbReference>
<dbReference type="Gene3D" id="2.30.30.40">
    <property type="entry name" value="SH3 Domains"/>
    <property type="match status" value="1"/>
</dbReference>
<accession>A0A1H8QJD3</accession>
<reference evidence="2 3" key="1">
    <citation type="submission" date="2016-10" db="EMBL/GenBank/DDBJ databases">
        <authorList>
            <person name="de Groot N.N."/>
        </authorList>
    </citation>
    <scope>NUCLEOTIDE SEQUENCE [LARGE SCALE GENOMIC DNA]</scope>
    <source>
        <strain evidence="2 3">DSM 27842</strain>
    </source>
</reference>
<dbReference type="GO" id="GO:0007165">
    <property type="term" value="P:signal transduction"/>
    <property type="evidence" value="ECO:0007669"/>
    <property type="project" value="InterPro"/>
</dbReference>
<organism evidence="2 3">
    <name type="scientific">Salinihabitans flavidus</name>
    <dbReference type="NCBI Taxonomy" id="569882"/>
    <lineage>
        <taxon>Bacteria</taxon>
        <taxon>Pseudomonadati</taxon>
        <taxon>Pseudomonadota</taxon>
        <taxon>Alphaproteobacteria</taxon>
        <taxon>Rhodobacterales</taxon>
        <taxon>Roseobacteraceae</taxon>
        <taxon>Salinihabitans</taxon>
    </lineage>
</organism>
<dbReference type="SUPFAM" id="SSF50341">
    <property type="entry name" value="CheW-like"/>
    <property type="match status" value="1"/>
</dbReference>
<dbReference type="PANTHER" id="PTHR22617">
    <property type="entry name" value="CHEMOTAXIS SENSOR HISTIDINE KINASE-RELATED"/>
    <property type="match status" value="1"/>
</dbReference>
<evidence type="ECO:0000313" key="3">
    <source>
        <dbReference type="Proteomes" id="UP000198893"/>
    </source>
</evidence>
<dbReference type="InterPro" id="IPR039315">
    <property type="entry name" value="CheW"/>
</dbReference>
<dbReference type="InterPro" id="IPR002545">
    <property type="entry name" value="CheW-lke_dom"/>
</dbReference>
<dbReference type="SMART" id="SM00260">
    <property type="entry name" value="CheW"/>
    <property type="match status" value="1"/>
</dbReference>
<sequence>MDHAEAFQGNEREIVTFRVSDQEFCVDIGYVREIRGWSPTTVLPHAPDYVKGMMNLRGTVLPVMDLSLRLGLGATEATPRHVIIILVVNDMTVGLLVEAVSDILTVSYEDMKATPDIGSTETKNFVEGFFTVDDRMIRVVDVTCVVPANTGEPR</sequence>
<dbReference type="PROSITE" id="PS50851">
    <property type="entry name" value="CHEW"/>
    <property type="match status" value="1"/>
</dbReference>
<dbReference type="PANTHER" id="PTHR22617:SF23">
    <property type="entry name" value="CHEMOTAXIS PROTEIN CHEW"/>
    <property type="match status" value="1"/>
</dbReference>
<dbReference type="Proteomes" id="UP000198893">
    <property type="component" value="Unassembled WGS sequence"/>
</dbReference>
<dbReference type="OrthoDB" id="9794382at2"/>
<dbReference type="RefSeq" id="WP_093117099.1">
    <property type="nucleotide sequence ID" value="NZ_FODS01000006.1"/>
</dbReference>
<proteinExistence type="predicted"/>
<evidence type="ECO:0000259" key="1">
    <source>
        <dbReference type="PROSITE" id="PS50851"/>
    </source>
</evidence>
<dbReference type="GO" id="GO:0005829">
    <property type="term" value="C:cytosol"/>
    <property type="evidence" value="ECO:0007669"/>
    <property type="project" value="TreeGrafter"/>
</dbReference>
<evidence type="ECO:0000313" key="2">
    <source>
        <dbReference type="EMBL" id="SEO54302.1"/>
    </source>
</evidence>
<protein>
    <submittedName>
        <fullName evidence="2">Purine-binding chemotaxis protein CheW</fullName>
    </submittedName>
</protein>
<dbReference type="AlphaFoldDB" id="A0A1H8QJD3"/>